<dbReference type="Pfam" id="PF01243">
    <property type="entry name" value="PNPOx_N"/>
    <property type="match status" value="1"/>
</dbReference>
<dbReference type="Gene3D" id="2.30.110.10">
    <property type="entry name" value="Electron Transport, Fmn-binding Protein, Chain A"/>
    <property type="match status" value="1"/>
</dbReference>
<dbReference type="OrthoDB" id="5242787at2"/>
<dbReference type="GO" id="GO:0016627">
    <property type="term" value="F:oxidoreductase activity, acting on the CH-CH group of donors"/>
    <property type="evidence" value="ECO:0007669"/>
    <property type="project" value="TreeGrafter"/>
</dbReference>
<dbReference type="Proteomes" id="UP000002791">
    <property type="component" value="Chromosome"/>
</dbReference>
<dbReference type="PANTHER" id="PTHR35176">
    <property type="entry name" value="HEME OXYGENASE HI_0854-RELATED"/>
    <property type="match status" value="1"/>
</dbReference>
<evidence type="ECO:0000313" key="4">
    <source>
        <dbReference type="Proteomes" id="UP000002791"/>
    </source>
</evidence>
<dbReference type="PANTHER" id="PTHR35176:SF6">
    <property type="entry name" value="HEME OXYGENASE HI_0854-RELATED"/>
    <property type="match status" value="1"/>
</dbReference>
<name>H5XNY7_9PSEU</name>
<dbReference type="EMBL" id="CM001440">
    <property type="protein sequence ID" value="EHR63236.1"/>
    <property type="molecule type" value="Genomic_DNA"/>
</dbReference>
<dbReference type="eggNOG" id="COG3467">
    <property type="taxonomic scope" value="Bacteria"/>
</dbReference>
<organism evidence="3 4">
    <name type="scientific">Saccharomonospora cyanea NA-134</name>
    <dbReference type="NCBI Taxonomy" id="882082"/>
    <lineage>
        <taxon>Bacteria</taxon>
        <taxon>Bacillati</taxon>
        <taxon>Actinomycetota</taxon>
        <taxon>Actinomycetes</taxon>
        <taxon>Pseudonocardiales</taxon>
        <taxon>Pseudonocardiaceae</taxon>
        <taxon>Saccharomonospora</taxon>
    </lineage>
</organism>
<proteinExistence type="predicted"/>
<dbReference type="HOGENOM" id="CLU_123922_1_0_11"/>
<dbReference type="InterPro" id="IPR012349">
    <property type="entry name" value="Split_barrel_FMN-bd"/>
</dbReference>
<feature type="domain" description="Pyridoxamine 5'-phosphate oxidase N-terminal" evidence="2">
    <location>
        <begin position="8"/>
        <end position="133"/>
    </location>
</feature>
<accession>H5XNY7</accession>
<evidence type="ECO:0000259" key="2">
    <source>
        <dbReference type="Pfam" id="PF01243"/>
    </source>
</evidence>
<dbReference type="SUPFAM" id="SSF50475">
    <property type="entry name" value="FMN-binding split barrel"/>
    <property type="match status" value="1"/>
</dbReference>
<dbReference type="STRING" id="882082.SaccyDRAFT_4426"/>
<dbReference type="GO" id="GO:0005829">
    <property type="term" value="C:cytosol"/>
    <property type="evidence" value="ECO:0007669"/>
    <property type="project" value="TreeGrafter"/>
</dbReference>
<gene>
    <name evidence="3" type="ORF">SaccyDRAFT_4426</name>
</gene>
<dbReference type="RefSeq" id="WP_005459433.1">
    <property type="nucleotide sequence ID" value="NZ_CM001440.1"/>
</dbReference>
<dbReference type="AlphaFoldDB" id="H5XNY7"/>
<dbReference type="GO" id="GO:0070967">
    <property type="term" value="F:coenzyme F420 binding"/>
    <property type="evidence" value="ECO:0007669"/>
    <property type="project" value="TreeGrafter"/>
</dbReference>
<evidence type="ECO:0000256" key="1">
    <source>
        <dbReference type="ARBA" id="ARBA00023002"/>
    </source>
</evidence>
<reference evidence="3 4" key="1">
    <citation type="submission" date="2011-11" db="EMBL/GenBank/DDBJ databases">
        <title>The Noncontiguous Finished sequence of Saccharomonospora cyanea NA-134.</title>
        <authorList>
            <consortium name="US DOE Joint Genome Institute"/>
            <person name="Lucas S."/>
            <person name="Han J."/>
            <person name="Lapidus A."/>
            <person name="Cheng J.-F."/>
            <person name="Goodwin L."/>
            <person name="Pitluck S."/>
            <person name="Peters L."/>
            <person name="Ovchinnikova G."/>
            <person name="Lu M."/>
            <person name="Detter J.C."/>
            <person name="Han C."/>
            <person name="Tapia R."/>
            <person name="Land M."/>
            <person name="Hauser L."/>
            <person name="Kyrpides N."/>
            <person name="Ivanova N."/>
            <person name="Pagani I."/>
            <person name="Brambilla E.-M."/>
            <person name="Klenk H.-P."/>
            <person name="Woyke T."/>
        </authorList>
    </citation>
    <scope>NUCLEOTIDE SEQUENCE [LARGE SCALE GENOMIC DNA]</scope>
    <source>
        <strain evidence="3 4">NA-134</strain>
    </source>
</reference>
<keyword evidence="4" id="KW-1185">Reference proteome</keyword>
<dbReference type="InterPro" id="IPR052019">
    <property type="entry name" value="F420H2_bilvrd_red/Heme_oxyg"/>
</dbReference>
<protein>
    <submittedName>
        <fullName evidence="3">Putative flavin-nucleotide-binding protein</fullName>
    </submittedName>
</protein>
<sequence>MSTVMTPAEREAFLAGHHVGVLAVAREGRAPLAVPIWYGYEPGGDVLLWMDRDSVKERAIRKAGRVSLVAQSEQQPYAYVSVEGPVVSNDEPPTREEALAIAGRYLPAAEAEAFVRNSLGSTSILVRVRPERWLSQDQGKS</sequence>
<keyword evidence="1" id="KW-0560">Oxidoreductase</keyword>
<dbReference type="InterPro" id="IPR011576">
    <property type="entry name" value="Pyridox_Oxase_N"/>
</dbReference>
<evidence type="ECO:0000313" key="3">
    <source>
        <dbReference type="EMBL" id="EHR63236.1"/>
    </source>
</evidence>